<dbReference type="Proteomes" id="UP000242175">
    <property type="component" value="Chromosome small"/>
</dbReference>
<keyword evidence="2" id="KW-0227">DNA damage</keyword>
<evidence type="ECO:0000313" key="10">
    <source>
        <dbReference type="Proteomes" id="UP000242175"/>
    </source>
</evidence>
<gene>
    <name evidence="9" type="ORF">CF386_08420</name>
</gene>
<keyword evidence="6" id="KW-0742">SOS response</keyword>
<feature type="domain" description="Peptidase S24/S26A/S26B/S26C" evidence="8">
    <location>
        <begin position="22"/>
        <end position="137"/>
    </location>
</feature>
<dbReference type="EMBL" id="CP022356">
    <property type="protein sequence ID" value="ASK79084.1"/>
    <property type="molecule type" value="Genomic_DNA"/>
</dbReference>
<keyword evidence="4 7" id="KW-0068">Autocatalytic cleavage</keyword>
<comment type="similarity">
    <text evidence="1 7">Belongs to the peptidase S24 family.</text>
</comment>
<organism evidence="9 10">
    <name type="scientific">Paraphotobacterium marinum</name>
    <dbReference type="NCBI Taxonomy" id="1755811"/>
    <lineage>
        <taxon>Bacteria</taxon>
        <taxon>Pseudomonadati</taxon>
        <taxon>Pseudomonadota</taxon>
        <taxon>Gammaproteobacteria</taxon>
        <taxon>Vibrionales</taxon>
        <taxon>Vibrionaceae</taxon>
        <taxon>Paraphotobacterium</taxon>
    </lineage>
</organism>
<evidence type="ECO:0000256" key="4">
    <source>
        <dbReference type="ARBA" id="ARBA00022813"/>
    </source>
</evidence>
<dbReference type="SUPFAM" id="SSF51306">
    <property type="entry name" value="LexA/Signal peptidase"/>
    <property type="match status" value="1"/>
</dbReference>
<evidence type="ECO:0000256" key="6">
    <source>
        <dbReference type="ARBA" id="ARBA00023236"/>
    </source>
</evidence>
<dbReference type="CDD" id="cd06529">
    <property type="entry name" value="S24_LexA-like"/>
    <property type="match status" value="1"/>
</dbReference>
<dbReference type="InterPro" id="IPR015927">
    <property type="entry name" value="Peptidase_S24_S26A/B/C"/>
</dbReference>
<dbReference type="AlphaFoldDB" id="A0A220VFB8"/>
<dbReference type="InterPro" id="IPR050077">
    <property type="entry name" value="LexA_repressor"/>
</dbReference>
<dbReference type="Pfam" id="PF00717">
    <property type="entry name" value="Peptidase_S24"/>
    <property type="match status" value="1"/>
</dbReference>
<dbReference type="PANTHER" id="PTHR33516:SF2">
    <property type="entry name" value="LEXA REPRESSOR-RELATED"/>
    <property type="match status" value="1"/>
</dbReference>
<dbReference type="InterPro" id="IPR036286">
    <property type="entry name" value="LexA/Signal_pep-like_sf"/>
</dbReference>
<dbReference type="GO" id="GO:0006355">
    <property type="term" value="P:regulation of DNA-templated transcription"/>
    <property type="evidence" value="ECO:0007669"/>
    <property type="project" value="InterPro"/>
</dbReference>
<dbReference type="RefSeq" id="WP_089073992.1">
    <property type="nucleotide sequence ID" value="NZ_CBCSAM010000002.1"/>
</dbReference>
<dbReference type="GO" id="GO:0009432">
    <property type="term" value="P:SOS response"/>
    <property type="evidence" value="ECO:0007669"/>
    <property type="project" value="UniProtKB-KW"/>
</dbReference>
<protein>
    <submittedName>
        <fullName evidence="9">UV protection and mutation protein</fullName>
    </submittedName>
</protein>
<dbReference type="GO" id="GO:0003677">
    <property type="term" value="F:DNA binding"/>
    <property type="evidence" value="ECO:0007669"/>
    <property type="project" value="InterPro"/>
</dbReference>
<keyword evidence="3 7" id="KW-0378">Hydrolase</keyword>
<dbReference type="Gene3D" id="2.10.109.10">
    <property type="entry name" value="Umud Fragment, subunit A"/>
    <property type="match status" value="1"/>
</dbReference>
<dbReference type="NCBIfam" id="NF007621">
    <property type="entry name" value="PRK10276.1"/>
    <property type="match status" value="1"/>
</dbReference>
<reference evidence="9 10" key="1">
    <citation type="journal article" date="2016" name="Int. J. Syst. Evol. Microbiol.">
        <title>Paraphotobacterium marinum gen. nov., sp. nov., a member of the family Vibrionaceae, isolated from surface seawater.</title>
        <authorList>
            <person name="Huang Z."/>
            <person name="Dong C."/>
            <person name="Shao Z."/>
        </authorList>
    </citation>
    <scope>NUCLEOTIDE SEQUENCE [LARGE SCALE GENOMIC DNA]</scope>
    <source>
        <strain evidence="9 10">NSCS20N07D</strain>
    </source>
</reference>
<keyword evidence="10" id="KW-1185">Reference proteome</keyword>
<dbReference type="PANTHER" id="PTHR33516">
    <property type="entry name" value="LEXA REPRESSOR"/>
    <property type="match status" value="1"/>
</dbReference>
<dbReference type="InterPro" id="IPR039418">
    <property type="entry name" value="LexA-like"/>
</dbReference>
<evidence type="ECO:0000256" key="5">
    <source>
        <dbReference type="ARBA" id="ARBA00023204"/>
    </source>
</evidence>
<evidence type="ECO:0000313" key="9">
    <source>
        <dbReference type="EMBL" id="ASK79084.1"/>
    </source>
</evidence>
<evidence type="ECO:0000256" key="2">
    <source>
        <dbReference type="ARBA" id="ARBA00022763"/>
    </source>
</evidence>
<sequence>MKVKILNIKKTHNKRLSSTLIPVFRDKVSAGFPSPAEDYIERELDLNELCIKNPSSSYFVEVDGDSMIDAGIYPNDILVVDRSITVQHGNIIIACLNNELTVKEIHLKPTPILVPHNSSYSPITITDSHEFEVFGVVTNIIRKLK</sequence>
<dbReference type="GO" id="GO:0016787">
    <property type="term" value="F:hydrolase activity"/>
    <property type="evidence" value="ECO:0007669"/>
    <property type="project" value="UniProtKB-KW"/>
</dbReference>
<dbReference type="PRINTS" id="PR00726">
    <property type="entry name" value="LEXASERPTASE"/>
</dbReference>
<evidence type="ECO:0000256" key="7">
    <source>
        <dbReference type="RuleBase" id="RU003991"/>
    </source>
</evidence>
<dbReference type="OrthoDB" id="9787787at2"/>
<proteinExistence type="inferred from homology"/>
<evidence type="ECO:0000256" key="3">
    <source>
        <dbReference type="ARBA" id="ARBA00022801"/>
    </source>
</evidence>
<dbReference type="InterPro" id="IPR006197">
    <property type="entry name" value="Peptidase_S24_LexA"/>
</dbReference>
<evidence type="ECO:0000256" key="1">
    <source>
        <dbReference type="ARBA" id="ARBA00007484"/>
    </source>
</evidence>
<name>A0A220VFB8_9GAMM</name>
<evidence type="ECO:0000259" key="8">
    <source>
        <dbReference type="Pfam" id="PF00717"/>
    </source>
</evidence>
<accession>A0A220VFB8</accession>
<dbReference type="KEGG" id="pmai:CF386_08420"/>
<keyword evidence="5" id="KW-0234">DNA repair</keyword>
<dbReference type="GO" id="GO:0006281">
    <property type="term" value="P:DNA repair"/>
    <property type="evidence" value="ECO:0007669"/>
    <property type="project" value="UniProtKB-KW"/>
</dbReference>